<reference evidence="7 8" key="1">
    <citation type="submission" date="2009-06" db="EMBL/GenBank/DDBJ databases">
        <title>The Genome Sequence of Lactobacillus coleohominis strain 101-4-CHN.</title>
        <authorList>
            <consortium name="The Broad Institute Genome Sequencing Platform"/>
            <person name="Ward D."/>
            <person name="Young S.K."/>
            <person name="Zeng Q."/>
            <person name="Koehrsen M."/>
            <person name="Alvarado L."/>
            <person name="Berlin A."/>
            <person name="Borenstein D."/>
            <person name="Chen Z."/>
            <person name="Engels R."/>
            <person name="Freedman E."/>
            <person name="Gellesch M."/>
            <person name="Goldberg J."/>
            <person name="Griggs A."/>
            <person name="Gujja S."/>
            <person name="Heiman D."/>
            <person name="Hepburn T."/>
            <person name="Howarth C."/>
            <person name="Jen D."/>
            <person name="Larson L."/>
            <person name="Lewis B."/>
            <person name="Mehta T."/>
            <person name="Park D."/>
            <person name="Pearson M."/>
            <person name="Roberts A."/>
            <person name="Saif S."/>
            <person name="Shea T."/>
            <person name="Shenoy N."/>
            <person name="Sisk P."/>
            <person name="Stolte C."/>
            <person name="Sykes S."/>
            <person name="Walk T."/>
            <person name="White J."/>
            <person name="Yandava C."/>
            <person name="Liu Y."/>
            <person name="Xu Q."/>
            <person name="Lander E."/>
            <person name="Nusbaum C."/>
            <person name="Galagan J."/>
            <person name="Birren B."/>
        </authorList>
    </citation>
    <scope>NUCLEOTIDE SEQUENCE [LARGE SCALE GENOMIC DNA]</scope>
    <source>
        <strain evidence="7 8">101-4-CHN</strain>
    </source>
</reference>
<protein>
    <recommendedName>
        <fullName evidence="1">pyridoxal kinase</fullName>
        <ecNumber evidence="1">2.7.1.35</ecNumber>
    </recommendedName>
</protein>
<evidence type="ECO:0000256" key="2">
    <source>
        <dbReference type="ARBA" id="ARBA00022679"/>
    </source>
</evidence>
<dbReference type="STRING" id="575594.HMPREF0501_00228"/>
<evidence type="ECO:0000256" key="3">
    <source>
        <dbReference type="ARBA" id="ARBA00022741"/>
    </source>
</evidence>
<keyword evidence="3" id="KW-0547">Nucleotide-binding</keyword>
<dbReference type="Gene3D" id="3.40.1190.20">
    <property type="match status" value="1"/>
</dbReference>
<keyword evidence="8" id="KW-1185">Reference proteome</keyword>
<dbReference type="PANTHER" id="PTHR10534:SF2">
    <property type="entry name" value="PYRIDOXAL KINASE"/>
    <property type="match status" value="1"/>
</dbReference>
<dbReference type="InterPro" id="IPR004625">
    <property type="entry name" value="PyrdxlKinase"/>
</dbReference>
<dbReference type="EMBL" id="GG698802">
    <property type="protein sequence ID" value="EEU30823.1"/>
    <property type="molecule type" value="Genomic_DNA"/>
</dbReference>
<evidence type="ECO:0000256" key="5">
    <source>
        <dbReference type="ARBA" id="ARBA00022840"/>
    </source>
</evidence>
<evidence type="ECO:0000256" key="4">
    <source>
        <dbReference type="ARBA" id="ARBA00022777"/>
    </source>
</evidence>
<keyword evidence="5" id="KW-0067">ATP-binding</keyword>
<keyword evidence="4 7" id="KW-0418">Kinase</keyword>
<evidence type="ECO:0000259" key="6">
    <source>
        <dbReference type="Pfam" id="PF08543"/>
    </source>
</evidence>
<evidence type="ECO:0000256" key="1">
    <source>
        <dbReference type="ARBA" id="ARBA00012104"/>
    </source>
</evidence>
<proteinExistence type="predicted"/>
<dbReference type="GO" id="GO:0005829">
    <property type="term" value="C:cytosol"/>
    <property type="evidence" value="ECO:0007669"/>
    <property type="project" value="TreeGrafter"/>
</dbReference>
<organism evidence="7 8">
    <name type="scientific">Limosilactobacillus coleohominis 101-4-CHN</name>
    <dbReference type="NCBI Taxonomy" id="575594"/>
    <lineage>
        <taxon>Bacteria</taxon>
        <taxon>Bacillati</taxon>
        <taxon>Bacillota</taxon>
        <taxon>Bacilli</taxon>
        <taxon>Lactobacillales</taxon>
        <taxon>Lactobacillaceae</taxon>
        <taxon>Limosilactobacillus</taxon>
    </lineage>
</organism>
<dbReference type="Proteomes" id="UP000003987">
    <property type="component" value="Unassembled WGS sequence"/>
</dbReference>
<dbReference type="PANTHER" id="PTHR10534">
    <property type="entry name" value="PYRIDOXAL KINASE"/>
    <property type="match status" value="1"/>
</dbReference>
<sequence>MRVVIIKEAALVIEDFSALGQISMVAALTVLQSMDYTTASLPTTVLSTQTECFGDPQRLSTNQWIKNSVDHWQLIPDLDFKGALIGYIGHQSLIPLIQEILLAKLGNRPVIVDPVMGDEGKLYPGLNNNYLKAMQQLCQHATVLTPNWTELCLLANQPVSLKPTEKNVQRLLSILQSNKIDAQVVITGITKGSEIGCLFRSREEGLEFIGNRRLHGHFYGTGDTFAALLLGLLLTDCSLTTAVRTATQLLAVAVNETAQEEPFTNRKYGLRLGQLVKQLVTTDDK</sequence>
<dbReference type="EC" id="2.7.1.35" evidence="1"/>
<dbReference type="HOGENOM" id="CLU_046496_2_0_9"/>
<dbReference type="InterPro" id="IPR029056">
    <property type="entry name" value="Ribokinase-like"/>
</dbReference>
<gene>
    <name evidence="7" type="ORF">HMPREF0501_00228</name>
</gene>
<dbReference type="GO" id="GO:0008478">
    <property type="term" value="F:pyridoxal kinase activity"/>
    <property type="evidence" value="ECO:0007669"/>
    <property type="project" value="UniProtKB-EC"/>
</dbReference>
<dbReference type="SUPFAM" id="SSF53613">
    <property type="entry name" value="Ribokinase-like"/>
    <property type="match status" value="1"/>
</dbReference>
<evidence type="ECO:0000313" key="8">
    <source>
        <dbReference type="Proteomes" id="UP000003987"/>
    </source>
</evidence>
<dbReference type="eggNOG" id="COG2240">
    <property type="taxonomic scope" value="Bacteria"/>
</dbReference>
<dbReference type="InterPro" id="IPR013749">
    <property type="entry name" value="PM/HMP-P_kinase-1"/>
</dbReference>
<dbReference type="AlphaFoldDB" id="C7XU62"/>
<name>C7XU62_9LACO</name>
<dbReference type="GO" id="GO:0005524">
    <property type="term" value="F:ATP binding"/>
    <property type="evidence" value="ECO:0007669"/>
    <property type="project" value="UniProtKB-KW"/>
</dbReference>
<dbReference type="GO" id="GO:0009443">
    <property type="term" value="P:pyridoxal 5'-phosphate salvage"/>
    <property type="evidence" value="ECO:0007669"/>
    <property type="project" value="InterPro"/>
</dbReference>
<feature type="domain" description="Pyridoxamine kinase/Phosphomethylpyrimidine kinase" evidence="6">
    <location>
        <begin position="28"/>
        <end position="257"/>
    </location>
</feature>
<evidence type="ECO:0000313" key="7">
    <source>
        <dbReference type="EMBL" id="EEU30823.1"/>
    </source>
</evidence>
<accession>C7XU62</accession>
<keyword evidence="2 7" id="KW-0808">Transferase</keyword>
<dbReference type="Pfam" id="PF08543">
    <property type="entry name" value="Phos_pyr_kin"/>
    <property type="match status" value="1"/>
</dbReference>